<comment type="caution">
    <text evidence="1">The sequence shown here is derived from an EMBL/GenBank/DDBJ whole genome shotgun (WGS) entry which is preliminary data.</text>
</comment>
<protein>
    <recommendedName>
        <fullName evidence="3">ArsR family transcriptional regulator</fullName>
    </recommendedName>
</protein>
<name>A0A1F2UQ41_9ACTN</name>
<gene>
    <name evidence="1" type="ORF">A2074_07315</name>
</gene>
<dbReference type="EMBL" id="MELI01000024">
    <property type="protein sequence ID" value="OFW35057.1"/>
    <property type="molecule type" value="Genomic_DNA"/>
</dbReference>
<proteinExistence type="predicted"/>
<dbReference type="AlphaFoldDB" id="A0A1F2UQ41"/>
<evidence type="ECO:0008006" key="3">
    <source>
        <dbReference type="Google" id="ProtNLM"/>
    </source>
</evidence>
<accession>A0A1F2UQ41</accession>
<organism evidence="1 2">
    <name type="scientific">Candidatus Aquicultor primus</name>
    <dbReference type="NCBI Taxonomy" id="1797195"/>
    <lineage>
        <taxon>Bacteria</taxon>
        <taxon>Bacillati</taxon>
        <taxon>Actinomycetota</taxon>
        <taxon>Candidatus Aquicultoria</taxon>
        <taxon>Candidatus Aquicultorales</taxon>
        <taxon>Candidatus Aquicultoraceae</taxon>
        <taxon>Candidatus Aquicultor</taxon>
    </lineage>
</organism>
<sequence length="122" mass="13635">MNRKIAKFVKSLNEKTKAVVLEILESPTKWNLIQFYKDNPFSIHTPRGLANIIGRKPSAVSKEVECLARAGVLKKISENGDLSAIYSYDPEKAMVKIIDSLVGLCSESRETIKELIEAIKKS</sequence>
<dbReference type="Proteomes" id="UP000178086">
    <property type="component" value="Unassembled WGS sequence"/>
</dbReference>
<evidence type="ECO:0000313" key="2">
    <source>
        <dbReference type="Proteomes" id="UP000178086"/>
    </source>
</evidence>
<evidence type="ECO:0000313" key="1">
    <source>
        <dbReference type="EMBL" id="OFW35057.1"/>
    </source>
</evidence>
<reference evidence="1 2" key="1">
    <citation type="journal article" date="2016" name="Nat. Commun.">
        <title>Thousands of microbial genomes shed light on interconnected biogeochemical processes in an aquifer system.</title>
        <authorList>
            <person name="Anantharaman K."/>
            <person name="Brown C.T."/>
            <person name="Hug L.A."/>
            <person name="Sharon I."/>
            <person name="Castelle C.J."/>
            <person name="Probst A.J."/>
            <person name="Thomas B.C."/>
            <person name="Singh A."/>
            <person name="Wilkins M.J."/>
            <person name="Karaoz U."/>
            <person name="Brodie E.L."/>
            <person name="Williams K.H."/>
            <person name="Hubbard S.S."/>
            <person name="Banfield J.F."/>
        </authorList>
    </citation>
    <scope>NUCLEOTIDE SEQUENCE [LARGE SCALE GENOMIC DNA]</scope>
</reference>